<evidence type="ECO:0000256" key="1">
    <source>
        <dbReference type="ARBA" id="ARBA00004418"/>
    </source>
</evidence>
<reference evidence="10 11" key="1">
    <citation type="submission" date="2017-02" db="EMBL/GenBank/DDBJ databases">
        <authorList>
            <person name="Peterson S.W."/>
        </authorList>
    </citation>
    <scope>NUCLEOTIDE SEQUENCE [LARGE SCALE GENOMIC DNA]</scope>
    <source>
        <strain evidence="10 11">USBA 369</strain>
    </source>
</reference>
<evidence type="ECO:0000313" key="10">
    <source>
        <dbReference type="EMBL" id="SJZ68914.1"/>
    </source>
</evidence>
<evidence type="ECO:0000256" key="4">
    <source>
        <dbReference type="ARBA" id="ARBA00022597"/>
    </source>
</evidence>
<gene>
    <name evidence="10" type="ORF">SAMN05428963_102224</name>
</gene>
<dbReference type="AlphaFoldDB" id="A0A1T4MQ65"/>
<keyword evidence="11" id="KW-1185">Reference proteome</keyword>
<dbReference type="Proteomes" id="UP000190135">
    <property type="component" value="Unassembled WGS sequence"/>
</dbReference>
<keyword evidence="3" id="KW-0813">Transport</keyword>
<dbReference type="Gene3D" id="3.40.190.10">
    <property type="entry name" value="Periplasmic binding protein-like II"/>
    <property type="match status" value="2"/>
</dbReference>
<name>A0A1T4MQ65_9HYPH</name>
<sequence length="420" mass="45195">MFRRFATALAASAGLVALATGAASAQDSGQSVEVLHWWTAGSEAAALNVLKQNLEKEGVTWKDMPVAGGAGTEAMTVLRARVTSGNAPTAVQLLGFDVTDWAKQGVLANLDPVAEEEKWGEVIPEALQSFAKYDGHWIAAPVNIHSTNWIWINKAAFDKAGGKQPTNWDEFIALLDKMKEQGITPLAYGGQAWQDTTVFENVVLSTGGPDFYKKAILDLDSEALGSDTMKTVFERMTQLRGYVDDNFSGRDWNLATAKVIDGSAGLQIMGDWAKGEFRNADKKAGEDFVCFRFPGTQGDVTFNSDMFAMFDQKSNVEAQRKLASAIEDPSFQIAFNKVKGSVPARTDIPADEFDPCGQKGMKDVKEASANGTLMGSLAHGYAAPAGVKNAFFDVVTAEFNGQYDASEAVEQLVNAVEGAK</sequence>
<evidence type="ECO:0000256" key="2">
    <source>
        <dbReference type="ARBA" id="ARBA00008520"/>
    </source>
</evidence>
<evidence type="ECO:0000256" key="9">
    <source>
        <dbReference type="SAM" id="SignalP"/>
    </source>
</evidence>
<accession>A0A1T4MQ65</accession>
<evidence type="ECO:0000313" key="11">
    <source>
        <dbReference type="Proteomes" id="UP000190135"/>
    </source>
</evidence>
<keyword evidence="4" id="KW-0762">Sugar transport</keyword>
<dbReference type="PANTHER" id="PTHR43649:SF28">
    <property type="entry name" value="BINDING PROTEIN COMPONENT OF ABC SUGAR TRANSPORTER-RELATED"/>
    <property type="match status" value="1"/>
</dbReference>
<dbReference type="GO" id="GO:0042597">
    <property type="term" value="C:periplasmic space"/>
    <property type="evidence" value="ECO:0007669"/>
    <property type="project" value="UniProtKB-SubCell"/>
</dbReference>
<protein>
    <recommendedName>
        <fullName evidence="8">Probable sugar-binding periplasmic protein</fullName>
    </recommendedName>
</protein>
<dbReference type="EMBL" id="FUXL01000002">
    <property type="protein sequence ID" value="SJZ68914.1"/>
    <property type="molecule type" value="Genomic_DNA"/>
</dbReference>
<evidence type="ECO:0000256" key="5">
    <source>
        <dbReference type="ARBA" id="ARBA00022729"/>
    </source>
</evidence>
<dbReference type="STRING" id="1365950.SAMN05428963_102224"/>
<keyword evidence="6" id="KW-0574">Periplasm</keyword>
<dbReference type="RefSeq" id="WP_078706910.1">
    <property type="nucleotide sequence ID" value="NZ_FUXL01000002.1"/>
</dbReference>
<comment type="function">
    <text evidence="7">Part of a binding-protein-dependent transport system for a sugar.</text>
</comment>
<proteinExistence type="inferred from homology"/>
<dbReference type="InterPro" id="IPR050490">
    <property type="entry name" value="Bact_solute-bd_prot1"/>
</dbReference>
<organism evidence="10 11">
    <name type="scientific">Consotaella salsifontis</name>
    <dbReference type="NCBI Taxonomy" id="1365950"/>
    <lineage>
        <taxon>Bacteria</taxon>
        <taxon>Pseudomonadati</taxon>
        <taxon>Pseudomonadota</taxon>
        <taxon>Alphaproteobacteria</taxon>
        <taxon>Hyphomicrobiales</taxon>
        <taxon>Aurantimonadaceae</taxon>
        <taxon>Consotaella</taxon>
    </lineage>
</organism>
<dbReference type="Pfam" id="PF01547">
    <property type="entry name" value="SBP_bac_1"/>
    <property type="match status" value="1"/>
</dbReference>
<evidence type="ECO:0000256" key="6">
    <source>
        <dbReference type="ARBA" id="ARBA00022764"/>
    </source>
</evidence>
<comment type="similarity">
    <text evidence="2">Belongs to the bacterial solute-binding protein 1 family.</text>
</comment>
<comment type="subcellular location">
    <subcellularLocation>
        <location evidence="1">Periplasm</location>
    </subcellularLocation>
</comment>
<feature type="chain" id="PRO_5012956170" description="Probable sugar-binding periplasmic protein" evidence="9">
    <location>
        <begin position="26"/>
        <end position="420"/>
    </location>
</feature>
<feature type="signal peptide" evidence="9">
    <location>
        <begin position="1"/>
        <end position="25"/>
    </location>
</feature>
<evidence type="ECO:0000256" key="8">
    <source>
        <dbReference type="ARBA" id="ARBA00049753"/>
    </source>
</evidence>
<evidence type="ECO:0000256" key="7">
    <source>
        <dbReference type="ARBA" id="ARBA00049629"/>
    </source>
</evidence>
<dbReference type="PANTHER" id="PTHR43649">
    <property type="entry name" value="ARABINOSE-BINDING PROTEIN-RELATED"/>
    <property type="match status" value="1"/>
</dbReference>
<keyword evidence="5 9" id="KW-0732">Signal</keyword>
<dbReference type="SUPFAM" id="SSF53850">
    <property type="entry name" value="Periplasmic binding protein-like II"/>
    <property type="match status" value="1"/>
</dbReference>
<dbReference type="OrthoDB" id="9798191at2"/>
<evidence type="ECO:0000256" key="3">
    <source>
        <dbReference type="ARBA" id="ARBA00022448"/>
    </source>
</evidence>
<dbReference type="InterPro" id="IPR006059">
    <property type="entry name" value="SBP"/>
</dbReference>